<name>A0A8H4IEY5_ASPFM</name>
<evidence type="ECO:0000313" key="3">
    <source>
        <dbReference type="Proteomes" id="UP000813423"/>
    </source>
</evidence>
<sequence>MSEQPRRSVSPQTPIESARPHIHTIGSLNLRHRGPTRAATFAEGSSSTQTQRRNSSFSDSVSEARNSIRSSTDELFFPRVVQKGNIGLPNEESNWQSAPLGLALLPAIAGIFSKNGSAVVTDITLLILAAIFLNWSVRLPWEWYRSAQAMKQEEIYYDPVASKPEHETDDTEEPYEGQKKATDRERRREQQVPSAANQASRELQVHELVALASCFIFPMIGTWLLHAIRSKLSRPSEGLVSNYNLTIFLLASEIRPFAHLLKMVQARTLHLQRVVAAAADEEEKLDPQKIKDLARRLEDLEAHVAETTAAQMPPGSSNHSQDQEQLQNLISQATAEIRKGFQPEIDALNRAVRRYEKRTALTSFQSEAKFQALETQVHDAIALAAAAQRSRRPLGALSGLFNSIHAIILLPMQIFISLASLPFQLSMRCLHYCKDMLLSKPPRKLSKSKVPRDLRTSSSKQFRRIPQQDLGGGPALKPIREYQ</sequence>
<evidence type="ECO:0000256" key="1">
    <source>
        <dbReference type="SAM" id="MobiDB-lite"/>
    </source>
</evidence>
<accession>A0A8H4IEY5</accession>
<feature type="compositionally biased region" description="Basic and acidic residues" evidence="1">
    <location>
        <begin position="176"/>
        <end position="190"/>
    </location>
</feature>
<dbReference type="PANTHER" id="PTHR42032">
    <property type="entry name" value="YALI0E30679P"/>
    <property type="match status" value="1"/>
</dbReference>
<organism evidence="2 3">
    <name type="scientific">Aspergillus fumigatus</name>
    <name type="common">Neosartorya fumigata</name>
    <dbReference type="NCBI Taxonomy" id="746128"/>
    <lineage>
        <taxon>Eukaryota</taxon>
        <taxon>Fungi</taxon>
        <taxon>Dikarya</taxon>
        <taxon>Ascomycota</taxon>
        <taxon>Pezizomycotina</taxon>
        <taxon>Eurotiomycetes</taxon>
        <taxon>Eurotiomycetidae</taxon>
        <taxon>Eurotiales</taxon>
        <taxon>Aspergillaceae</taxon>
        <taxon>Aspergillus</taxon>
        <taxon>Aspergillus subgen. Fumigati</taxon>
    </lineage>
</organism>
<feature type="region of interest" description="Disordered" evidence="1">
    <location>
        <begin position="443"/>
        <end position="483"/>
    </location>
</feature>
<dbReference type="Proteomes" id="UP000813423">
    <property type="component" value="Unassembled WGS sequence"/>
</dbReference>
<evidence type="ECO:0000313" key="2">
    <source>
        <dbReference type="EMBL" id="KAH1907747.1"/>
    </source>
</evidence>
<protein>
    <submittedName>
        <fullName evidence="2">Uncharacterized protein</fullName>
    </submittedName>
</protein>
<proteinExistence type="predicted"/>
<dbReference type="PANTHER" id="PTHR42032:SF1">
    <property type="entry name" value="YALI0E30679P"/>
    <property type="match status" value="1"/>
</dbReference>
<feature type="region of interest" description="Disordered" evidence="1">
    <location>
        <begin position="162"/>
        <end position="198"/>
    </location>
</feature>
<gene>
    <name evidence="2" type="ORF">KXV57_004028</name>
</gene>
<dbReference type="OMA" id="RLPWEWY"/>
<feature type="compositionally biased region" description="Low complexity" evidence="1">
    <location>
        <begin position="45"/>
        <end position="58"/>
    </location>
</feature>
<reference evidence="2" key="1">
    <citation type="submission" date="2021-08" db="EMBL/GenBank/DDBJ databases">
        <title>Global Aspergillus fumigatus from environmental and clinical sources.</title>
        <authorList>
            <person name="Barber A."/>
            <person name="Sae-Ong T."/>
        </authorList>
    </citation>
    <scope>NUCLEOTIDE SEQUENCE</scope>
    <source>
        <strain evidence="2">NRZ-2016-071</strain>
    </source>
</reference>
<dbReference type="EMBL" id="JAIBSC010000025">
    <property type="protein sequence ID" value="KAH1907747.1"/>
    <property type="molecule type" value="Genomic_DNA"/>
</dbReference>
<dbReference type="AlphaFoldDB" id="A0A8H4IEY5"/>
<feature type="region of interest" description="Disordered" evidence="1">
    <location>
        <begin position="1"/>
        <end position="64"/>
    </location>
</feature>
<comment type="caution">
    <text evidence="2">The sequence shown here is derived from an EMBL/GenBank/DDBJ whole genome shotgun (WGS) entry which is preliminary data.</text>
</comment>